<keyword evidence="1" id="KW-0812">Transmembrane</keyword>
<protein>
    <recommendedName>
        <fullName evidence="4">Fimbrial assembly protein PilN</fullName>
    </recommendedName>
</protein>
<organism evidence="2 3">
    <name type="scientific">Microbacterium limosum</name>
    <dbReference type="NCBI Taxonomy" id="3079935"/>
    <lineage>
        <taxon>Bacteria</taxon>
        <taxon>Bacillati</taxon>
        <taxon>Actinomycetota</taxon>
        <taxon>Actinomycetes</taxon>
        <taxon>Micrococcales</taxon>
        <taxon>Microbacteriaceae</taxon>
        <taxon>Microbacterium</taxon>
    </lineage>
</organism>
<dbReference type="KEGG" id="mliy:RYJ27_04225"/>
<sequence>MTGQQAGIPTGAGASVTRGIPRVNLMPRAEIERRRRTALVRAWGWGLVGALAVVLAAGAAAFTANLAAQQALAAEQARTTALLTELQALSEVGSALADTTALEAFRAEAMAGDVAWEGELTAIAAALPAGTIVTGFDLTALPGTPAADAAGADAAQAAAVTGTLTLQSASPVDVAEAIRAVRSVPGVLAADGRDVSSGTTDGPRLYTSVLGVELDQSVYTGAFAPAGTPEEGR</sequence>
<evidence type="ECO:0000313" key="2">
    <source>
        <dbReference type="EMBL" id="WOQ70422.1"/>
    </source>
</evidence>
<evidence type="ECO:0000313" key="3">
    <source>
        <dbReference type="Proteomes" id="UP001329313"/>
    </source>
</evidence>
<dbReference type="RefSeq" id="WP_330171503.1">
    <property type="nucleotide sequence ID" value="NZ_CP137080.1"/>
</dbReference>
<feature type="transmembrane region" description="Helical" evidence="1">
    <location>
        <begin position="42"/>
        <end position="62"/>
    </location>
</feature>
<proteinExistence type="predicted"/>
<evidence type="ECO:0000256" key="1">
    <source>
        <dbReference type="SAM" id="Phobius"/>
    </source>
</evidence>
<reference evidence="2 3" key="1">
    <citation type="submission" date="2023-10" db="EMBL/GenBank/DDBJ databases">
        <title>Y20.</title>
        <authorList>
            <person name="Zhang G."/>
            <person name="Ding Y."/>
        </authorList>
    </citation>
    <scope>NUCLEOTIDE SEQUENCE [LARGE SCALE GENOMIC DNA]</scope>
    <source>
        <strain evidence="2 3">Y20</strain>
    </source>
</reference>
<keyword evidence="3" id="KW-1185">Reference proteome</keyword>
<evidence type="ECO:0008006" key="4">
    <source>
        <dbReference type="Google" id="ProtNLM"/>
    </source>
</evidence>
<dbReference type="AlphaFoldDB" id="A0AAU0MJT8"/>
<dbReference type="Proteomes" id="UP001329313">
    <property type="component" value="Chromosome"/>
</dbReference>
<keyword evidence="1" id="KW-0472">Membrane</keyword>
<name>A0AAU0MJT8_9MICO</name>
<accession>A0AAU0MJT8</accession>
<keyword evidence="1" id="KW-1133">Transmembrane helix</keyword>
<gene>
    <name evidence="2" type="ORF">RYJ27_04225</name>
</gene>
<dbReference type="EMBL" id="CP137080">
    <property type="protein sequence ID" value="WOQ70422.1"/>
    <property type="molecule type" value="Genomic_DNA"/>
</dbReference>